<keyword evidence="9" id="KW-1185">Reference proteome</keyword>
<evidence type="ECO:0000256" key="1">
    <source>
        <dbReference type="ARBA" id="ARBA00010617"/>
    </source>
</evidence>
<dbReference type="SUPFAM" id="SSF48264">
    <property type="entry name" value="Cytochrome P450"/>
    <property type="match status" value="1"/>
</dbReference>
<gene>
    <name evidence="8" type="ORF">E1286_30930</name>
</gene>
<keyword evidence="4 7" id="KW-0560">Oxidoreductase</keyword>
<dbReference type="GO" id="GO:0004497">
    <property type="term" value="F:monooxygenase activity"/>
    <property type="evidence" value="ECO:0007669"/>
    <property type="project" value="UniProtKB-KW"/>
</dbReference>
<dbReference type="AlphaFoldDB" id="A0A4R4YCP8"/>
<dbReference type="EMBL" id="SMKQ01000128">
    <property type="protein sequence ID" value="TDD42343.1"/>
    <property type="molecule type" value="Genomic_DNA"/>
</dbReference>
<dbReference type="InterPro" id="IPR001128">
    <property type="entry name" value="Cyt_P450"/>
</dbReference>
<keyword evidence="5 7" id="KW-0408">Iron</keyword>
<accession>A0A4R4YCP8</accession>
<sequence>MTTTYETFLDYANRADPYPLFPQLRRTPVARQPDGSYVVSTYREIVALLHDPRVSSDLRNLPEIANIRIAPDDAAPQLPPEFIRRDPPDHDRLRAMVMKHFGPPGAPGRVAGMESRMREIITELIDGLAGRSRIDVVDDFAYPLPVTVICEMLGVPRPDEPLFHKWSQIAVETNDPTTGTIVERNRRRFETLAKLGQYLDGLADAHQREPGDDLLSALVTDGEMARPDVLSTAALLLIAGHETTVNLIANGMLTLLRHPHVLERLRQDPGYAVNVVEELLRYEPPIHMPGPRRTALADIEIAGTTIPQGSVIVLVLASGNRDPARFADPDRFDPDRRDNQHLGFGGGIHYCFGAPLARLETRLALTELTRRLVEPRLVADPPPYRHTPNLRGPLHLLLDIDGIRSAHSASTQ</sequence>
<comment type="similarity">
    <text evidence="1 7">Belongs to the cytochrome P450 family.</text>
</comment>
<dbReference type="PRINTS" id="PR00359">
    <property type="entry name" value="BP450"/>
</dbReference>
<protein>
    <submittedName>
        <fullName evidence="8">Cytochrome P450</fullName>
    </submittedName>
</protein>
<evidence type="ECO:0000313" key="9">
    <source>
        <dbReference type="Proteomes" id="UP000295302"/>
    </source>
</evidence>
<dbReference type="InterPro" id="IPR002397">
    <property type="entry name" value="Cyt_P450_B"/>
</dbReference>
<dbReference type="CDD" id="cd20625">
    <property type="entry name" value="CYP164-like"/>
    <property type="match status" value="1"/>
</dbReference>
<evidence type="ECO:0000256" key="4">
    <source>
        <dbReference type="ARBA" id="ARBA00023002"/>
    </source>
</evidence>
<evidence type="ECO:0000256" key="2">
    <source>
        <dbReference type="ARBA" id="ARBA00022617"/>
    </source>
</evidence>
<dbReference type="OrthoDB" id="4133219at2"/>
<dbReference type="RefSeq" id="WP_132618080.1">
    <property type="nucleotide sequence ID" value="NZ_SMKQ01000128.1"/>
</dbReference>
<proteinExistence type="inferred from homology"/>
<dbReference type="GO" id="GO:0020037">
    <property type="term" value="F:heme binding"/>
    <property type="evidence" value="ECO:0007669"/>
    <property type="project" value="InterPro"/>
</dbReference>
<name>A0A4R4YCP8_9ACTN</name>
<dbReference type="Proteomes" id="UP000295302">
    <property type="component" value="Unassembled WGS sequence"/>
</dbReference>
<dbReference type="InterPro" id="IPR017972">
    <property type="entry name" value="Cyt_P450_CS"/>
</dbReference>
<keyword evidence="3 7" id="KW-0479">Metal-binding</keyword>
<dbReference type="PRINTS" id="PR00385">
    <property type="entry name" value="P450"/>
</dbReference>
<keyword evidence="2 7" id="KW-0349">Heme</keyword>
<dbReference type="FunFam" id="1.10.630.10:FF:000018">
    <property type="entry name" value="Cytochrome P450 monooxygenase"/>
    <property type="match status" value="1"/>
</dbReference>
<comment type="caution">
    <text evidence="8">The sequence shown here is derived from an EMBL/GenBank/DDBJ whole genome shotgun (WGS) entry which is preliminary data.</text>
</comment>
<organism evidence="8 9">
    <name type="scientific">Nonomuraea terrae</name>
    <dbReference type="NCBI Taxonomy" id="2530383"/>
    <lineage>
        <taxon>Bacteria</taxon>
        <taxon>Bacillati</taxon>
        <taxon>Actinomycetota</taxon>
        <taxon>Actinomycetes</taxon>
        <taxon>Streptosporangiales</taxon>
        <taxon>Streptosporangiaceae</taxon>
        <taxon>Nonomuraea</taxon>
    </lineage>
</organism>
<evidence type="ECO:0000313" key="8">
    <source>
        <dbReference type="EMBL" id="TDD42343.1"/>
    </source>
</evidence>
<dbReference type="PROSITE" id="PS00086">
    <property type="entry name" value="CYTOCHROME_P450"/>
    <property type="match status" value="1"/>
</dbReference>
<dbReference type="PANTHER" id="PTHR46696:SF1">
    <property type="entry name" value="CYTOCHROME P450 YJIB-RELATED"/>
    <property type="match status" value="1"/>
</dbReference>
<dbReference type="Gene3D" id="1.10.630.10">
    <property type="entry name" value="Cytochrome P450"/>
    <property type="match status" value="1"/>
</dbReference>
<dbReference type="GO" id="GO:0005506">
    <property type="term" value="F:iron ion binding"/>
    <property type="evidence" value="ECO:0007669"/>
    <property type="project" value="InterPro"/>
</dbReference>
<reference evidence="8 9" key="1">
    <citation type="submission" date="2019-03" db="EMBL/GenBank/DDBJ databases">
        <title>Draft genome sequences of novel Actinobacteria.</title>
        <authorList>
            <person name="Sahin N."/>
            <person name="Ay H."/>
            <person name="Saygin H."/>
        </authorList>
    </citation>
    <scope>NUCLEOTIDE SEQUENCE [LARGE SCALE GENOMIC DNA]</scope>
    <source>
        <strain evidence="8 9">CH32</strain>
    </source>
</reference>
<evidence type="ECO:0000256" key="6">
    <source>
        <dbReference type="ARBA" id="ARBA00023033"/>
    </source>
</evidence>
<dbReference type="Pfam" id="PF00067">
    <property type="entry name" value="p450"/>
    <property type="match status" value="1"/>
</dbReference>
<dbReference type="GO" id="GO:0016705">
    <property type="term" value="F:oxidoreductase activity, acting on paired donors, with incorporation or reduction of molecular oxygen"/>
    <property type="evidence" value="ECO:0007669"/>
    <property type="project" value="InterPro"/>
</dbReference>
<evidence type="ECO:0000256" key="5">
    <source>
        <dbReference type="ARBA" id="ARBA00023004"/>
    </source>
</evidence>
<dbReference type="PANTHER" id="PTHR46696">
    <property type="entry name" value="P450, PUTATIVE (EUROFUNG)-RELATED"/>
    <property type="match status" value="1"/>
</dbReference>
<evidence type="ECO:0000256" key="7">
    <source>
        <dbReference type="RuleBase" id="RU000461"/>
    </source>
</evidence>
<keyword evidence="6 7" id="KW-0503">Monooxygenase</keyword>
<evidence type="ECO:0000256" key="3">
    <source>
        <dbReference type="ARBA" id="ARBA00022723"/>
    </source>
</evidence>
<dbReference type="InterPro" id="IPR036396">
    <property type="entry name" value="Cyt_P450_sf"/>
</dbReference>